<sequence length="58" mass="6321">MPARYLVSNPCEDACGTKQTARTVEGAPVYLCPGCDSEWIELGERTDIDEPPEPTPNP</sequence>
<protein>
    <recommendedName>
        <fullName evidence="3">Transcription factor zinc-finger domain-containing protein</fullName>
    </recommendedName>
</protein>
<name>A0ABW1WXE6_9ACTN</name>
<dbReference type="Proteomes" id="UP001596266">
    <property type="component" value="Unassembled WGS sequence"/>
</dbReference>
<organism evidence="1 2">
    <name type="scientific">Luteococcus sanguinis</name>
    <dbReference type="NCBI Taxonomy" id="174038"/>
    <lineage>
        <taxon>Bacteria</taxon>
        <taxon>Bacillati</taxon>
        <taxon>Actinomycetota</taxon>
        <taxon>Actinomycetes</taxon>
        <taxon>Propionibacteriales</taxon>
        <taxon>Propionibacteriaceae</taxon>
        <taxon>Luteococcus</taxon>
    </lineage>
</organism>
<keyword evidence="2" id="KW-1185">Reference proteome</keyword>
<dbReference type="EMBL" id="JBHSUA010000003">
    <property type="protein sequence ID" value="MFC6395511.1"/>
    <property type="molecule type" value="Genomic_DNA"/>
</dbReference>
<accession>A0ABW1WXE6</accession>
<evidence type="ECO:0000313" key="2">
    <source>
        <dbReference type="Proteomes" id="UP001596266"/>
    </source>
</evidence>
<reference evidence="2" key="1">
    <citation type="journal article" date="2019" name="Int. J. Syst. Evol. Microbiol.">
        <title>The Global Catalogue of Microorganisms (GCM) 10K type strain sequencing project: providing services to taxonomists for standard genome sequencing and annotation.</title>
        <authorList>
            <consortium name="The Broad Institute Genomics Platform"/>
            <consortium name="The Broad Institute Genome Sequencing Center for Infectious Disease"/>
            <person name="Wu L."/>
            <person name="Ma J."/>
        </authorList>
    </citation>
    <scope>NUCLEOTIDE SEQUENCE [LARGE SCALE GENOMIC DNA]</scope>
    <source>
        <strain evidence="2">CGMCC 1.15277</strain>
    </source>
</reference>
<gene>
    <name evidence="1" type="ORF">ACFP57_00670</name>
</gene>
<proteinExistence type="predicted"/>
<comment type="caution">
    <text evidence="1">The sequence shown here is derived from an EMBL/GenBank/DDBJ whole genome shotgun (WGS) entry which is preliminary data.</text>
</comment>
<evidence type="ECO:0008006" key="3">
    <source>
        <dbReference type="Google" id="ProtNLM"/>
    </source>
</evidence>
<dbReference type="RefSeq" id="WP_343885470.1">
    <property type="nucleotide sequence ID" value="NZ_BAAAKI010000006.1"/>
</dbReference>
<evidence type="ECO:0000313" key="1">
    <source>
        <dbReference type="EMBL" id="MFC6395511.1"/>
    </source>
</evidence>